<comment type="pathway">
    <text evidence="5">Amino-acid biosynthesis; L-proline biosynthesis; L-proline from L-glutamate 5-semialdehyde: step 1/1.</text>
</comment>
<gene>
    <name evidence="5 9" type="primary">proC</name>
    <name evidence="9" type="ORF">OEV82_15960</name>
</gene>
<dbReference type="SUPFAM" id="SSF48179">
    <property type="entry name" value="6-phosphogluconate dehydrogenase C-terminal domain-like"/>
    <property type="match status" value="1"/>
</dbReference>
<dbReference type="InterPro" id="IPR028939">
    <property type="entry name" value="P5C_Rdtase_cat_N"/>
</dbReference>
<comment type="function">
    <text evidence="5">Catalyzes the reduction of 1-pyrroline-5-carboxylate (PCA) to L-proline.</text>
</comment>
<evidence type="ECO:0000313" key="9">
    <source>
        <dbReference type="EMBL" id="MCU9595893.1"/>
    </source>
</evidence>
<organism evidence="9 10">
    <name type="scientific">Pallidibacillus thermolactis</name>
    <dbReference type="NCBI Taxonomy" id="251051"/>
    <lineage>
        <taxon>Bacteria</taxon>
        <taxon>Bacillati</taxon>
        <taxon>Bacillota</taxon>
        <taxon>Bacilli</taxon>
        <taxon>Bacillales</taxon>
        <taxon>Bacillaceae</taxon>
        <taxon>Pallidibacillus</taxon>
    </lineage>
</organism>
<dbReference type="Pfam" id="PF14748">
    <property type="entry name" value="P5CR_dimer"/>
    <property type="match status" value="1"/>
</dbReference>
<dbReference type="InterPro" id="IPR000304">
    <property type="entry name" value="Pyrroline-COOH_reductase"/>
</dbReference>
<dbReference type="RefSeq" id="WP_173661334.1">
    <property type="nucleotide sequence ID" value="NZ_JAOUSE010000093.1"/>
</dbReference>
<dbReference type="PANTHER" id="PTHR11645">
    <property type="entry name" value="PYRROLINE-5-CARBOXYLATE REDUCTASE"/>
    <property type="match status" value="1"/>
</dbReference>
<dbReference type="Gene3D" id="1.10.3730.10">
    <property type="entry name" value="ProC C-terminal domain-like"/>
    <property type="match status" value="1"/>
</dbReference>
<dbReference type="NCBIfam" id="TIGR00112">
    <property type="entry name" value="proC"/>
    <property type="match status" value="1"/>
</dbReference>
<dbReference type="GO" id="GO:0004735">
    <property type="term" value="F:pyrroline-5-carboxylate reductase activity"/>
    <property type="evidence" value="ECO:0007669"/>
    <property type="project" value="UniProtKB-EC"/>
</dbReference>
<comment type="caution">
    <text evidence="9">The sequence shown here is derived from an EMBL/GenBank/DDBJ whole genome shotgun (WGS) entry which is preliminary data.</text>
</comment>
<dbReference type="InterPro" id="IPR036291">
    <property type="entry name" value="NAD(P)-bd_dom_sf"/>
</dbReference>
<keyword evidence="3 5" id="KW-0521">NADP</keyword>
<name>A0ABT2WJL9_9BACI</name>
<evidence type="ECO:0000256" key="1">
    <source>
        <dbReference type="ARBA" id="ARBA00005525"/>
    </source>
</evidence>
<evidence type="ECO:0000259" key="7">
    <source>
        <dbReference type="Pfam" id="PF03807"/>
    </source>
</evidence>
<dbReference type="Pfam" id="PF03807">
    <property type="entry name" value="F420_oxidored"/>
    <property type="match status" value="1"/>
</dbReference>
<evidence type="ECO:0000256" key="4">
    <source>
        <dbReference type="ARBA" id="ARBA00023002"/>
    </source>
</evidence>
<comment type="catalytic activity">
    <reaction evidence="5">
        <text>L-proline + NAD(+) = (S)-1-pyrroline-5-carboxylate + NADH + 2 H(+)</text>
        <dbReference type="Rhea" id="RHEA:14105"/>
        <dbReference type="ChEBI" id="CHEBI:15378"/>
        <dbReference type="ChEBI" id="CHEBI:17388"/>
        <dbReference type="ChEBI" id="CHEBI:57540"/>
        <dbReference type="ChEBI" id="CHEBI:57945"/>
        <dbReference type="ChEBI" id="CHEBI:60039"/>
        <dbReference type="EC" id="1.5.1.2"/>
    </reaction>
</comment>
<evidence type="ECO:0000313" key="10">
    <source>
        <dbReference type="Proteomes" id="UP001208656"/>
    </source>
</evidence>
<dbReference type="EMBL" id="JAOUSE010000093">
    <property type="protein sequence ID" value="MCU9595893.1"/>
    <property type="molecule type" value="Genomic_DNA"/>
</dbReference>
<keyword evidence="5" id="KW-0963">Cytoplasm</keyword>
<feature type="domain" description="Pyrroline-5-carboxylate reductase catalytic N-terminal" evidence="7">
    <location>
        <begin position="5"/>
        <end position="99"/>
    </location>
</feature>
<comment type="similarity">
    <text evidence="1 5">Belongs to the pyrroline-5-carboxylate reductase family.</text>
</comment>
<evidence type="ECO:0000256" key="3">
    <source>
        <dbReference type="ARBA" id="ARBA00022857"/>
    </source>
</evidence>
<dbReference type="PIRSF" id="PIRSF000193">
    <property type="entry name" value="Pyrrol-5-carb_rd"/>
    <property type="match status" value="1"/>
</dbReference>
<dbReference type="HAMAP" id="MF_01925">
    <property type="entry name" value="P5C_reductase"/>
    <property type="match status" value="1"/>
</dbReference>
<keyword evidence="10" id="KW-1185">Reference proteome</keyword>
<dbReference type="Gene3D" id="3.40.50.720">
    <property type="entry name" value="NAD(P)-binding Rossmann-like Domain"/>
    <property type="match status" value="1"/>
</dbReference>
<keyword evidence="4 5" id="KW-0560">Oxidoreductase</keyword>
<evidence type="ECO:0000256" key="5">
    <source>
        <dbReference type="HAMAP-Rule" id="MF_01925"/>
    </source>
</evidence>
<comment type="subcellular location">
    <subcellularLocation>
        <location evidence="5">Cytoplasm</location>
    </subcellularLocation>
</comment>
<dbReference type="PANTHER" id="PTHR11645:SF0">
    <property type="entry name" value="PYRROLINE-5-CARBOXYLATE REDUCTASE 3"/>
    <property type="match status" value="1"/>
</dbReference>
<protein>
    <recommendedName>
        <fullName evidence="5 6">Pyrroline-5-carboxylate reductase</fullName>
        <shortName evidence="5">P5C reductase</shortName>
        <shortName evidence="5">P5CR</shortName>
        <ecNumber evidence="5 6">1.5.1.2</ecNumber>
    </recommendedName>
    <alternativeName>
        <fullName evidence="5">PCA reductase</fullName>
    </alternativeName>
</protein>
<reference evidence="9 10" key="1">
    <citation type="submission" date="2022-10" db="EMBL/GenBank/DDBJ databases">
        <title>Description of Fervidibacillus gen. nov. in the family Fervidibacillaceae fam. nov. with two species, Fervidibacillus albus sp. nov., and Fervidibacillus halotolerans sp. nov., isolated from tidal flat sediments.</title>
        <authorList>
            <person name="Kwon K.K."/>
            <person name="Yang S.-H."/>
        </authorList>
    </citation>
    <scope>NUCLEOTIDE SEQUENCE [LARGE SCALE GENOMIC DNA]</scope>
    <source>
        <strain evidence="9 10">DSM 23332</strain>
    </source>
</reference>
<evidence type="ECO:0000259" key="8">
    <source>
        <dbReference type="Pfam" id="PF14748"/>
    </source>
</evidence>
<keyword evidence="2 5" id="KW-0641">Proline biosynthesis</keyword>
<dbReference type="InterPro" id="IPR029036">
    <property type="entry name" value="P5CR_dimer"/>
</dbReference>
<dbReference type="InterPro" id="IPR008927">
    <property type="entry name" value="6-PGluconate_DH-like_C_sf"/>
</dbReference>
<evidence type="ECO:0000256" key="6">
    <source>
        <dbReference type="NCBIfam" id="TIGR00112"/>
    </source>
</evidence>
<dbReference type="Proteomes" id="UP001208656">
    <property type="component" value="Unassembled WGS sequence"/>
</dbReference>
<comment type="catalytic activity">
    <reaction evidence="5">
        <text>L-proline + NADP(+) = (S)-1-pyrroline-5-carboxylate + NADPH + 2 H(+)</text>
        <dbReference type="Rhea" id="RHEA:14109"/>
        <dbReference type="ChEBI" id="CHEBI:15378"/>
        <dbReference type="ChEBI" id="CHEBI:17388"/>
        <dbReference type="ChEBI" id="CHEBI:57783"/>
        <dbReference type="ChEBI" id="CHEBI:58349"/>
        <dbReference type="ChEBI" id="CHEBI:60039"/>
        <dbReference type="EC" id="1.5.1.2"/>
    </reaction>
</comment>
<accession>A0ABT2WJL9</accession>
<evidence type="ECO:0000256" key="2">
    <source>
        <dbReference type="ARBA" id="ARBA00022650"/>
    </source>
</evidence>
<dbReference type="EC" id="1.5.1.2" evidence="5 6"/>
<feature type="domain" description="Pyrroline-5-carboxylate reductase dimerisation" evidence="8">
    <location>
        <begin position="162"/>
        <end position="262"/>
    </location>
</feature>
<proteinExistence type="inferred from homology"/>
<sequence length="265" mass="28988">MKQNIGFIGCGNMAKALINGMIQTDSVNPENIIVSNPSMPKLNEVREKFNINITQNNITVAENSDVVFLSVKPNKYTQVIEEIRNYIREDTIIVNIAAGVSIAECEQFFNRQTKIVKAMPNTPVAVGAGMIALSFNKTFTNQEKEKVELLFNSFSKTVVIDESLMDIEGAIGGSAPAFVYVFIEALADSAVMYGMPRDMAYRIVAQTVLGAAKMVLESGEHPAKLKDDVCSPYGTTIQSIASLEEHGFRNAIIQAVKANLNKLNS</sequence>
<keyword evidence="5" id="KW-0028">Amino-acid biosynthesis</keyword>
<dbReference type="SUPFAM" id="SSF51735">
    <property type="entry name" value="NAD(P)-binding Rossmann-fold domains"/>
    <property type="match status" value="1"/>
</dbReference>